<dbReference type="InterPro" id="IPR032710">
    <property type="entry name" value="NTF2-like_dom_sf"/>
</dbReference>
<keyword evidence="3" id="KW-0731">Sigma factor</keyword>
<dbReference type="InterPro" id="IPR013325">
    <property type="entry name" value="RNA_pol_sigma_r2"/>
</dbReference>
<dbReference type="GO" id="GO:0003677">
    <property type="term" value="F:DNA binding"/>
    <property type="evidence" value="ECO:0007669"/>
    <property type="project" value="InterPro"/>
</dbReference>
<dbReference type="GO" id="GO:0016987">
    <property type="term" value="F:sigma factor activity"/>
    <property type="evidence" value="ECO:0007669"/>
    <property type="project" value="UniProtKB-KW"/>
</dbReference>
<dbReference type="InterPro" id="IPR013249">
    <property type="entry name" value="RNA_pol_sigma70_r4_t2"/>
</dbReference>
<sequence>MDHAESVSIAELLDERRYLLDVAYWMLGSTDEAEWVVGETYRRWYALSDAKRHEIPAPRAWLAKIAGGICLNRLALPDRDVTGADEEHLTRAGAAAKAQAGLENEVSRVLLDALDTLSPAERAAFVLNDVFGMTLDAVADIVGRTEPETTDLADRAREQLRGRRSRPVSSQRNDTVARALRHACVTQDAVLLASLLCTQVTAFFDGGGKVRALTRPVHGREQVAHSLLTFLACRPRTDLAVQSVNGRTGLVVRYHDQVAAVISLDIDDQRITQVWVVLNPDKLRSWNQPANPAPGARRSLS</sequence>
<accession>A0A2Z4IUW2</accession>
<gene>
    <name evidence="6" type="ORF">DN051_07975</name>
</gene>
<dbReference type="InterPro" id="IPR052704">
    <property type="entry name" value="ECF_Sigma-70_Domain"/>
</dbReference>
<organism evidence="6 7">
    <name type="scientific">Streptomyces cadmiisoli</name>
    <dbReference type="NCBI Taxonomy" id="2184053"/>
    <lineage>
        <taxon>Bacteria</taxon>
        <taxon>Bacillati</taxon>
        <taxon>Actinomycetota</taxon>
        <taxon>Actinomycetes</taxon>
        <taxon>Kitasatosporales</taxon>
        <taxon>Streptomycetaceae</taxon>
        <taxon>Streptomyces</taxon>
        <taxon>Streptomyces aurantiacus group</taxon>
    </lineage>
</organism>
<dbReference type="RefSeq" id="WP_112438379.1">
    <property type="nucleotide sequence ID" value="NZ_CBDRHE010000001.1"/>
</dbReference>
<dbReference type="KEGG" id="scad:DN051_07975"/>
<evidence type="ECO:0000259" key="5">
    <source>
        <dbReference type="Pfam" id="PF08281"/>
    </source>
</evidence>
<feature type="domain" description="RNA polymerase sigma factor 70 region 4 type 2" evidence="5">
    <location>
        <begin position="109"/>
        <end position="147"/>
    </location>
</feature>
<evidence type="ECO:0000256" key="3">
    <source>
        <dbReference type="ARBA" id="ARBA00023082"/>
    </source>
</evidence>
<dbReference type="InterPro" id="IPR013324">
    <property type="entry name" value="RNA_pol_sigma_r3/r4-like"/>
</dbReference>
<dbReference type="Pfam" id="PF08281">
    <property type="entry name" value="Sigma70_r4_2"/>
    <property type="match status" value="1"/>
</dbReference>
<name>A0A2Z4IUW2_9ACTN</name>
<reference evidence="6 7" key="1">
    <citation type="journal article" date="2019" name="Int. J. Syst. Evol. Microbiol.">
        <title>Streptomyces cadmiisoli sp. nov., a novel actinomycete isolated from cadmium-contaminated soil.</title>
        <authorList>
            <person name="Li K."/>
            <person name="Tang X."/>
            <person name="Zhao J."/>
            <person name="Guo Y."/>
            <person name="Tang Y."/>
            <person name="Gao J."/>
        </authorList>
    </citation>
    <scope>NUCLEOTIDE SEQUENCE [LARGE SCALE GENOMIC DNA]</scope>
    <source>
        <strain evidence="6 7">ZFG47</strain>
    </source>
</reference>
<keyword evidence="4" id="KW-0804">Transcription</keyword>
<keyword evidence="2" id="KW-0805">Transcription regulation</keyword>
<evidence type="ECO:0000256" key="1">
    <source>
        <dbReference type="ARBA" id="ARBA00010641"/>
    </source>
</evidence>
<dbReference type="GO" id="GO:0006352">
    <property type="term" value="P:DNA-templated transcription initiation"/>
    <property type="evidence" value="ECO:0007669"/>
    <property type="project" value="InterPro"/>
</dbReference>
<proteinExistence type="inferred from homology"/>
<dbReference type="Proteomes" id="UP000249616">
    <property type="component" value="Chromosome"/>
</dbReference>
<dbReference type="SUPFAM" id="SSF88659">
    <property type="entry name" value="Sigma3 and sigma4 domains of RNA polymerase sigma factors"/>
    <property type="match status" value="1"/>
</dbReference>
<evidence type="ECO:0000313" key="6">
    <source>
        <dbReference type="EMBL" id="AWW36570.1"/>
    </source>
</evidence>
<protein>
    <submittedName>
        <fullName evidence="6">RNA polymerase subunit sigma</fullName>
    </submittedName>
</protein>
<evidence type="ECO:0000313" key="7">
    <source>
        <dbReference type="Proteomes" id="UP000249616"/>
    </source>
</evidence>
<dbReference type="AlphaFoldDB" id="A0A2Z4IUW2"/>
<dbReference type="Gene3D" id="1.10.10.10">
    <property type="entry name" value="Winged helix-like DNA-binding domain superfamily/Winged helix DNA-binding domain"/>
    <property type="match status" value="1"/>
</dbReference>
<dbReference type="SUPFAM" id="SSF88946">
    <property type="entry name" value="Sigma2 domain of RNA polymerase sigma factors"/>
    <property type="match status" value="1"/>
</dbReference>
<dbReference type="EMBL" id="CP030073">
    <property type="protein sequence ID" value="AWW36570.1"/>
    <property type="molecule type" value="Genomic_DNA"/>
</dbReference>
<evidence type="ECO:0000256" key="2">
    <source>
        <dbReference type="ARBA" id="ARBA00023015"/>
    </source>
</evidence>
<dbReference type="SUPFAM" id="SSF54427">
    <property type="entry name" value="NTF2-like"/>
    <property type="match status" value="1"/>
</dbReference>
<comment type="similarity">
    <text evidence="1">Belongs to the sigma-70 factor family. ECF subfamily.</text>
</comment>
<dbReference type="PANTHER" id="PTHR30173">
    <property type="entry name" value="SIGMA 19 FACTOR"/>
    <property type="match status" value="1"/>
</dbReference>
<keyword evidence="7" id="KW-1185">Reference proteome</keyword>
<dbReference type="PANTHER" id="PTHR30173:SF43">
    <property type="entry name" value="ECF RNA POLYMERASE SIGMA FACTOR SIGI-RELATED"/>
    <property type="match status" value="1"/>
</dbReference>
<evidence type="ECO:0000256" key="4">
    <source>
        <dbReference type="ARBA" id="ARBA00023163"/>
    </source>
</evidence>
<dbReference type="InterPro" id="IPR036388">
    <property type="entry name" value="WH-like_DNA-bd_sf"/>
</dbReference>